<reference evidence="2" key="1">
    <citation type="journal article" date="2022" name="Mol. Ecol. Resour.">
        <title>The genomes of chicory, endive, great burdock and yacon provide insights into Asteraceae palaeo-polyploidization history and plant inulin production.</title>
        <authorList>
            <person name="Fan W."/>
            <person name="Wang S."/>
            <person name="Wang H."/>
            <person name="Wang A."/>
            <person name="Jiang F."/>
            <person name="Liu H."/>
            <person name="Zhao H."/>
            <person name="Xu D."/>
            <person name="Zhang Y."/>
        </authorList>
    </citation>
    <scope>NUCLEOTIDE SEQUENCE [LARGE SCALE GENOMIC DNA]</scope>
    <source>
        <strain evidence="2">cv. Punajuju</strain>
    </source>
</reference>
<reference evidence="1 2" key="2">
    <citation type="journal article" date="2022" name="Mol. Ecol. Resour.">
        <title>The genomes of chicory, endive, great burdock and yacon provide insights into Asteraceae paleo-polyploidization history and plant inulin production.</title>
        <authorList>
            <person name="Fan W."/>
            <person name="Wang S."/>
            <person name="Wang H."/>
            <person name="Wang A."/>
            <person name="Jiang F."/>
            <person name="Liu H."/>
            <person name="Zhao H."/>
            <person name="Xu D."/>
            <person name="Zhang Y."/>
        </authorList>
    </citation>
    <scope>NUCLEOTIDE SEQUENCE [LARGE SCALE GENOMIC DNA]</scope>
    <source>
        <strain evidence="2">cv. Punajuju</strain>
        <tissue evidence="1">Leaves</tissue>
    </source>
</reference>
<dbReference type="EMBL" id="CM042012">
    <property type="protein sequence ID" value="KAI3750351.1"/>
    <property type="molecule type" value="Genomic_DNA"/>
</dbReference>
<evidence type="ECO:0000313" key="2">
    <source>
        <dbReference type="Proteomes" id="UP001055811"/>
    </source>
</evidence>
<name>A0ACB9DV71_CICIN</name>
<gene>
    <name evidence="1" type="ORF">L2E82_20985</name>
</gene>
<evidence type="ECO:0000313" key="1">
    <source>
        <dbReference type="EMBL" id="KAI3750351.1"/>
    </source>
</evidence>
<comment type="caution">
    <text evidence="1">The sequence shown here is derived from an EMBL/GenBank/DDBJ whole genome shotgun (WGS) entry which is preliminary data.</text>
</comment>
<sequence>MKKKLQKGALSTTSAAITTSTDDLKTLIHDQALFFDKLVELIPAKFYLPVEEDTKPWFQGLSKGKKASLKQQTRENIKKSRRDRLDPEKSQTTTLDLLKKSISKNENSNKDSDDEDEEEEEEEIEIKVKPITNFDGESSNKSVTYEELRQRLHSKLEMLKANRGEGKRTMMMNERRERGDFTDKKRKREDRDHGGNKDGNGGNSNKDKFEGDFEFGKVKLGDEDGSKKKVKKGSKVKELEKAKKLKEAKKEDVVVATKHSWKAATEKAMGVKVHDDPKLLKKSLQKDKKRREKSAGKWKERVETQEKMKEEKQAKRRGNIEERANQKKARKIAKREKKLMRPGFEGRKEGYIGLKVCGGFRVTVGMALYFMLFFVMG</sequence>
<accession>A0ACB9DV71</accession>
<protein>
    <submittedName>
        <fullName evidence="1">Uncharacterized protein</fullName>
    </submittedName>
</protein>
<keyword evidence="2" id="KW-1185">Reference proteome</keyword>
<dbReference type="Proteomes" id="UP001055811">
    <property type="component" value="Linkage Group LG04"/>
</dbReference>
<organism evidence="1 2">
    <name type="scientific">Cichorium intybus</name>
    <name type="common">Chicory</name>
    <dbReference type="NCBI Taxonomy" id="13427"/>
    <lineage>
        <taxon>Eukaryota</taxon>
        <taxon>Viridiplantae</taxon>
        <taxon>Streptophyta</taxon>
        <taxon>Embryophyta</taxon>
        <taxon>Tracheophyta</taxon>
        <taxon>Spermatophyta</taxon>
        <taxon>Magnoliopsida</taxon>
        <taxon>eudicotyledons</taxon>
        <taxon>Gunneridae</taxon>
        <taxon>Pentapetalae</taxon>
        <taxon>asterids</taxon>
        <taxon>campanulids</taxon>
        <taxon>Asterales</taxon>
        <taxon>Asteraceae</taxon>
        <taxon>Cichorioideae</taxon>
        <taxon>Cichorieae</taxon>
        <taxon>Cichoriinae</taxon>
        <taxon>Cichorium</taxon>
    </lineage>
</organism>
<proteinExistence type="predicted"/>